<reference evidence="2 3" key="1">
    <citation type="submission" date="2019-10" db="EMBL/GenBank/DDBJ databases">
        <title>Nocardia macrotermitis sp. nov. and Nocardia aurantia sp. nov., isolated from the gut of fungus growing-termite Macrotermes natalensis.</title>
        <authorList>
            <person name="Benndorf R."/>
            <person name="Schwitalla J."/>
            <person name="Martin K."/>
            <person name="De Beer W."/>
            <person name="Kaster A.-K."/>
            <person name="Vollmers J."/>
            <person name="Poulsen M."/>
            <person name="Beemelmanns C."/>
        </authorList>
    </citation>
    <scope>NUCLEOTIDE SEQUENCE [LARGE SCALE GENOMIC DNA]</scope>
    <source>
        <strain evidence="2 3">RB56</strain>
    </source>
</reference>
<evidence type="ECO:0008006" key="4">
    <source>
        <dbReference type="Google" id="ProtNLM"/>
    </source>
</evidence>
<sequence>MPITDWGAAHFTVRRTAEAVRCHHDRWPTRGSAVNRQKRYQRQYQLAATEAMRAQAQLAAAQAAGLRQQQYHQAMAVRQQQYRQHVAYLRAQADAAPITCDSCGRENTPRSAKCEGCAAHLEPNRPVLPPPWTPPQRRSAWQSFKALPKFVRIGAYTLVLLVLLLFVIAVATAPKSSTASAAHDRAVQACNEIDAALRPTPADPRTAIRNSGAATDASIAGNEDPAYAKLYTDISAYTGGSPVGLAAIQVECQQITDAPAPPR</sequence>
<comment type="caution">
    <text evidence="2">The sequence shown here is derived from an EMBL/GenBank/DDBJ whole genome shotgun (WGS) entry which is preliminary data.</text>
</comment>
<proteinExistence type="predicted"/>
<evidence type="ECO:0000256" key="1">
    <source>
        <dbReference type="SAM" id="Phobius"/>
    </source>
</evidence>
<feature type="transmembrane region" description="Helical" evidence="1">
    <location>
        <begin position="153"/>
        <end position="173"/>
    </location>
</feature>
<keyword evidence="1" id="KW-0472">Membrane</keyword>
<protein>
    <recommendedName>
        <fullName evidence="4">Zinc ribbon domain-containing protein</fullName>
    </recommendedName>
</protein>
<dbReference type="Proteomes" id="UP000431401">
    <property type="component" value="Unassembled WGS sequence"/>
</dbReference>
<evidence type="ECO:0000313" key="2">
    <source>
        <dbReference type="EMBL" id="MQY29287.1"/>
    </source>
</evidence>
<accession>A0A7K0DUT5</accession>
<evidence type="ECO:0000313" key="3">
    <source>
        <dbReference type="Proteomes" id="UP000431401"/>
    </source>
</evidence>
<name>A0A7K0DUT5_9NOCA</name>
<dbReference type="AlphaFoldDB" id="A0A7K0DUT5"/>
<dbReference type="EMBL" id="WEGI01000011">
    <property type="protein sequence ID" value="MQY29287.1"/>
    <property type="molecule type" value="Genomic_DNA"/>
</dbReference>
<keyword evidence="1" id="KW-1133">Transmembrane helix</keyword>
<keyword evidence="1" id="KW-0812">Transmembrane</keyword>
<gene>
    <name evidence="2" type="ORF">NRB56_48770</name>
</gene>
<keyword evidence="3" id="KW-1185">Reference proteome</keyword>
<organism evidence="2 3">
    <name type="scientific">Nocardia aurantia</name>
    <dbReference type="NCBI Taxonomy" id="2585199"/>
    <lineage>
        <taxon>Bacteria</taxon>
        <taxon>Bacillati</taxon>
        <taxon>Actinomycetota</taxon>
        <taxon>Actinomycetes</taxon>
        <taxon>Mycobacteriales</taxon>
        <taxon>Nocardiaceae</taxon>
        <taxon>Nocardia</taxon>
    </lineage>
</organism>